<organism evidence="2 3">
    <name type="scientific">Hymenobacter fastidiosus</name>
    <dbReference type="NCBI Taxonomy" id="486264"/>
    <lineage>
        <taxon>Bacteria</taxon>
        <taxon>Pseudomonadati</taxon>
        <taxon>Bacteroidota</taxon>
        <taxon>Cytophagia</taxon>
        <taxon>Cytophagales</taxon>
        <taxon>Hymenobacteraceae</taxon>
        <taxon>Hymenobacter</taxon>
    </lineage>
</organism>
<accession>A0ABP7S845</accession>
<dbReference type="EMBL" id="BAABDJ010000017">
    <property type="protein sequence ID" value="GAA4008078.1"/>
    <property type="molecule type" value="Genomic_DNA"/>
</dbReference>
<evidence type="ECO:0000313" key="3">
    <source>
        <dbReference type="Proteomes" id="UP001500567"/>
    </source>
</evidence>
<feature type="chain" id="PRO_5046926203" description="DUF2490 domain-containing protein" evidence="1">
    <location>
        <begin position="25"/>
        <end position="257"/>
    </location>
</feature>
<reference evidence="3" key="1">
    <citation type="journal article" date="2019" name="Int. J. Syst. Evol. Microbiol.">
        <title>The Global Catalogue of Microorganisms (GCM) 10K type strain sequencing project: providing services to taxonomists for standard genome sequencing and annotation.</title>
        <authorList>
            <consortium name="The Broad Institute Genomics Platform"/>
            <consortium name="The Broad Institute Genome Sequencing Center for Infectious Disease"/>
            <person name="Wu L."/>
            <person name="Ma J."/>
        </authorList>
    </citation>
    <scope>NUCLEOTIDE SEQUENCE [LARGE SCALE GENOMIC DNA]</scope>
    <source>
        <strain evidence="3">JCM 17224</strain>
    </source>
</reference>
<dbReference type="Proteomes" id="UP001500567">
    <property type="component" value="Unassembled WGS sequence"/>
</dbReference>
<protein>
    <recommendedName>
        <fullName evidence="4">DUF2490 domain-containing protein</fullName>
    </recommendedName>
</protein>
<proteinExistence type="predicted"/>
<name>A0ABP7S845_9BACT</name>
<dbReference type="InterPro" id="IPR019619">
    <property type="entry name" value="DUF2490"/>
</dbReference>
<keyword evidence="1" id="KW-0732">Signal</keyword>
<evidence type="ECO:0008006" key="4">
    <source>
        <dbReference type="Google" id="ProtNLM"/>
    </source>
</evidence>
<dbReference type="RefSeq" id="WP_345072771.1">
    <property type="nucleotide sequence ID" value="NZ_BAABDJ010000017.1"/>
</dbReference>
<keyword evidence="3" id="KW-1185">Reference proteome</keyword>
<feature type="signal peptide" evidence="1">
    <location>
        <begin position="1"/>
        <end position="24"/>
    </location>
</feature>
<gene>
    <name evidence="2" type="ORF">GCM10022408_20240</name>
</gene>
<comment type="caution">
    <text evidence="2">The sequence shown here is derived from an EMBL/GenBank/DDBJ whole genome shotgun (WGS) entry which is preliminary data.</text>
</comment>
<sequence>MTKVLLGYGVFLALLGIGCPTASAQTPGPWGSWLIGTVQLPGSSTQKWGGFAEAQARTDGVLRRYFYQELKGGVSYDLDRNFTGLLGGGRYATFADPGPRSVEQRLWLQLVLSQYMKRLRVEHRYRVEQRWFSYPNASSSTRNRLRYRLNAFLPLNKSTITTNTVFLSVYDEIFLNPRGPVLERNRVYAGVGYQFNSHFTVQVGWLNQANYSPAAIRNGQLQPQGTALKNNVVLAVVYRLARRAAPAGSELMPSQQD</sequence>
<dbReference type="Pfam" id="PF10677">
    <property type="entry name" value="DUF2490"/>
    <property type="match status" value="1"/>
</dbReference>
<evidence type="ECO:0000313" key="2">
    <source>
        <dbReference type="EMBL" id="GAA4008078.1"/>
    </source>
</evidence>
<evidence type="ECO:0000256" key="1">
    <source>
        <dbReference type="SAM" id="SignalP"/>
    </source>
</evidence>
<dbReference type="PROSITE" id="PS51257">
    <property type="entry name" value="PROKAR_LIPOPROTEIN"/>
    <property type="match status" value="1"/>
</dbReference>